<evidence type="ECO:0000313" key="4">
    <source>
        <dbReference type="Proteomes" id="UP000829476"/>
    </source>
</evidence>
<keyword evidence="2" id="KW-0812">Transmembrane</keyword>
<reference evidence="3 4" key="1">
    <citation type="journal article" date="2018" name="Int. J. Syst. Evol. Microbiol.">
        <title>Zhouia spongiae sp. nov., isolated from a marine sponge.</title>
        <authorList>
            <person name="Zhuang L."/>
            <person name="Lin B."/>
            <person name="Qin F."/>
            <person name="Luo L."/>
        </authorList>
    </citation>
    <scope>NUCLEOTIDE SEQUENCE [LARGE SCALE GENOMIC DNA]</scope>
    <source>
        <strain evidence="3 4">HN-Y44</strain>
    </source>
</reference>
<feature type="region of interest" description="Disordered" evidence="1">
    <location>
        <begin position="76"/>
        <end position="140"/>
    </location>
</feature>
<dbReference type="RefSeq" id="WP_242938038.1">
    <property type="nucleotide sequence ID" value="NZ_CP094326.1"/>
</dbReference>
<evidence type="ECO:0000313" key="3">
    <source>
        <dbReference type="EMBL" id="UNY99665.1"/>
    </source>
</evidence>
<gene>
    <name evidence="3" type="ORF">MQE36_04790</name>
</gene>
<keyword evidence="2" id="KW-0472">Membrane</keyword>
<keyword evidence="2" id="KW-1133">Transmembrane helix</keyword>
<name>A0ABY3YPB0_9FLAO</name>
<proteinExistence type="predicted"/>
<feature type="compositionally biased region" description="Polar residues" evidence="1">
    <location>
        <begin position="165"/>
        <end position="179"/>
    </location>
</feature>
<feature type="compositionally biased region" description="Polar residues" evidence="1">
    <location>
        <begin position="126"/>
        <end position="136"/>
    </location>
</feature>
<dbReference type="Proteomes" id="UP000829476">
    <property type="component" value="Chromosome"/>
</dbReference>
<feature type="region of interest" description="Disordered" evidence="1">
    <location>
        <begin position="165"/>
        <end position="197"/>
    </location>
</feature>
<evidence type="ECO:0000256" key="1">
    <source>
        <dbReference type="SAM" id="MobiDB-lite"/>
    </source>
</evidence>
<accession>A0ABY3YPB0</accession>
<evidence type="ECO:0000256" key="2">
    <source>
        <dbReference type="SAM" id="Phobius"/>
    </source>
</evidence>
<dbReference type="EMBL" id="CP094326">
    <property type="protein sequence ID" value="UNY99665.1"/>
    <property type="molecule type" value="Genomic_DNA"/>
</dbReference>
<organism evidence="3 4">
    <name type="scientific">Zhouia spongiae</name>
    <dbReference type="NCBI Taxonomy" id="2202721"/>
    <lineage>
        <taxon>Bacteria</taxon>
        <taxon>Pseudomonadati</taxon>
        <taxon>Bacteroidota</taxon>
        <taxon>Flavobacteriia</taxon>
        <taxon>Flavobacteriales</taxon>
        <taxon>Flavobacteriaceae</taxon>
        <taxon>Zhouia</taxon>
    </lineage>
</organism>
<protein>
    <submittedName>
        <fullName evidence="3">PorT family protein</fullName>
    </submittedName>
</protein>
<feature type="transmembrane region" description="Helical" evidence="2">
    <location>
        <begin position="46"/>
        <end position="67"/>
    </location>
</feature>
<keyword evidence="4" id="KW-1185">Reference proteome</keyword>
<feature type="compositionally biased region" description="Polar residues" evidence="1">
    <location>
        <begin position="87"/>
        <end position="111"/>
    </location>
</feature>
<sequence>MSNKRNIDRLFQEKFKDFEASPSKDLWKDIEAQLDNKKKDRKVIPFWWKLGGIAAGLALLITIGYTVRQTDSSANPVEVTDTENKASDSFVNGSENTEGAIVNTNNDSLIDNVNPADKTEARTPVHDSNTTNSSISKPYKKEQEEAYAIRQDKENHITNNTKEGIAATQTQSNDVLQNKKTGRNINKEDSKTLKNPLNKPEEQKEVVAVNDTNDGKMSIFDAIEKEKEVVANQGRKNKWSLNPTIAPVYYNSFSGNSPIHSQFDGNNKSGNINMSYGLNIAYQINDKLSIRSGLNKVDMGYNTNNVEFSPASFNAEVITNIAFANESTRLNVSNDLNKSMISTALETPLKTNAVYDGSMNQQFGYIEVPLELKYRVLDKKLGVNLIGGVSSLFLTDNNISLEGTDGLRTKMGEAVNLNSTNFSTNFGIGFDYKFSNRFLINMEPMFKYQLNTFSSGNNGFKPYTLGVYTGFSFRF</sequence>